<evidence type="ECO:0000256" key="1">
    <source>
        <dbReference type="SAM" id="MobiDB-lite"/>
    </source>
</evidence>
<dbReference type="InterPro" id="IPR012341">
    <property type="entry name" value="6hp_glycosidase-like_sf"/>
</dbReference>
<dbReference type="NCBIfam" id="TIGR03897">
    <property type="entry name" value="lanti_2_LanM"/>
    <property type="match status" value="1"/>
</dbReference>
<dbReference type="Proteomes" id="UP000326979">
    <property type="component" value="Unassembled WGS sequence"/>
</dbReference>
<dbReference type="EMBL" id="VJZE01000202">
    <property type="protein sequence ID" value="MPY43133.1"/>
    <property type="molecule type" value="Genomic_DNA"/>
</dbReference>
<dbReference type="AlphaFoldDB" id="A0A5N8W6M2"/>
<feature type="compositionally biased region" description="Basic residues" evidence="1">
    <location>
        <begin position="27"/>
        <end position="40"/>
    </location>
</feature>
<dbReference type="Gene3D" id="1.50.10.10">
    <property type="match status" value="1"/>
</dbReference>
<dbReference type="InterPro" id="IPR025410">
    <property type="entry name" value="Lant_dehyd"/>
</dbReference>
<dbReference type="OrthoDB" id="9148343at2"/>
<dbReference type="Pfam" id="PF13575">
    <property type="entry name" value="DUF4135"/>
    <property type="match status" value="1"/>
</dbReference>
<evidence type="ECO:0000313" key="4">
    <source>
        <dbReference type="Proteomes" id="UP000326979"/>
    </source>
</evidence>
<feature type="compositionally biased region" description="Basic and acidic residues" evidence="1">
    <location>
        <begin position="10"/>
        <end position="26"/>
    </location>
</feature>
<name>A0A5N8W6M2_9ACTN</name>
<gene>
    <name evidence="3" type="primary">lanM</name>
    <name evidence="3" type="ORF">FNH04_25450</name>
</gene>
<comment type="caution">
    <text evidence="3">The sequence shown here is derived from an EMBL/GenBank/DDBJ whole genome shotgun (WGS) entry which is preliminary data.</text>
</comment>
<dbReference type="PIRSF" id="PIRSF037228">
    <property type="entry name" value="Lant_mod_RumM"/>
    <property type="match status" value="1"/>
</dbReference>
<protein>
    <submittedName>
        <fullName evidence="3">Type 2 lantipeptide synthetase LanM</fullName>
    </submittedName>
</protein>
<feature type="region of interest" description="Disordered" evidence="1">
    <location>
        <begin position="1"/>
        <end position="43"/>
    </location>
</feature>
<organism evidence="3 4">
    <name type="scientific">Streptomyces phyllanthi</name>
    <dbReference type="NCBI Taxonomy" id="1803180"/>
    <lineage>
        <taxon>Bacteria</taxon>
        <taxon>Bacillati</taxon>
        <taxon>Actinomycetota</taxon>
        <taxon>Actinomycetes</taxon>
        <taxon>Kitasatosporales</taxon>
        <taxon>Streptomycetaceae</taxon>
        <taxon>Streptomyces</taxon>
    </lineage>
</organism>
<dbReference type="GO" id="GO:0005975">
    <property type="term" value="P:carbohydrate metabolic process"/>
    <property type="evidence" value="ECO:0007669"/>
    <property type="project" value="InterPro"/>
</dbReference>
<proteinExistence type="predicted"/>
<dbReference type="SMART" id="SM01260">
    <property type="entry name" value="LANC_like"/>
    <property type="match status" value="1"/>
</dbReference>
<sequence>MCRMGTNKSLGDDHEGRRHQEPDRLRRGGRAGSHRGRREVRRHDVVGVRDPLVADLPDDCVHQELLMSGGMPLDRTGRHPSDPRVVLAAGFRYWGVWTMAIETENHTVKAGPGPVGGSAERAVRARHGIFGEFYLPALRRFDRELRAGFANRTDLLADVDTAVDAACQDLLGQLLELCVRTVIHEFYTTDLGVAAGGPESTARYEAFARYLGADGTDRILASYPVLDGLIEDTVRNRVRLLETALAAFAADHADLRPLGVPPDVRISSIQCSTGDSHNGGQKVLIVELTGERKIVYKPRSCCPESVMARLAGMVNQELPATHAIRFPRLVARDGHGWHEYVEDTGESSGEQVERFFFRAGVLLGLFSAIGSTDMHFENLIARADEPLIIDLETFVQHLPRHTEQTLNAAFARKLQGSVMGTMLLPARVAGELFDIDMSGLGNPRERPSETWNTYRIAHPGTDAVRFEKIPLQRPAAKNVPMVDGQSARLQDHVGQLVEGFEAGMSALRSRYEEIRDVLTDPQLAGAPVRQVLRPTGIYARFLEAASHPSYLGTEQARRALFAKIPPLRHSDPAVGQAVLDAELEALLANDVPYFTCPFGGTSVLGNQVGLVSDYYTSTLRDQVLTRFDTAVGTSTLENRMMIHHAVLASTDDTWDRCEEDSPTHVTDFFTKSGTTQFAESVADYLCDIAVWDGAGRNCTWVSPRMLDKSRVMLNRHDFSLYQDGGSVLFLATMADITGDERYARTAFAAAVEDKSMFGSVCAFSGLPSSVYLYSELAALLPGEKLAQRRDEHLRLLSHWDIRATTEDDYVGGLSGAGVVLANLYEQRELPQLEKILTDIGARLADRARQDDMPSGRLAHGDLGLYLAMARIGKVRADSALSSAAADGLARILDRLPPTGFVTGNDLSSDMSWCKGVPGLLHAGTQIMADLGHTREEVSTAFMPMVDAVHDRVWSVNHDISLCHGLAGQYESLVRACRLAGDERRELALRESFAKVLARIPETGYRGGLAHSTGLPTFMLGLSGLAQTALTLRMPDLPSAPLFGLRQPAGGRSA</sequence>
<keyword evidence="4" id="KW-1185">Reference proteome</keyword>
<dbReference type="GO" id="GO:0031179">
    <property type="term" value="P:peptide modification"/>
    <property type="evidence" value="ECO:0007669"/>
    <property type="project" value="InterPro"/>
</dbReference>
<evidence type="ECO:0000313" key="3">
    <source>
        <dbReference type="EMBL" id="MPY43133.1"/>
    </source>
</evidence>
<dbReference type="CDD" id="cd04792">
    <property type="entry name" value="LanM-like"/>
    <property type="match status" value="1"/>
</dbReference>
<dbReference type="Pfam" id="PF05147">
    <property type="entry name" value="LANC_like"/>
    <property type="match status" value="1"/>
</dbReference>
<feature type="domain" description="Lantibiotic biosynthesis protein dehydration" evidence="2">
    <location>
        <begin position="223"/>
        <end position="596"/>
    </location>
</feature>
<dbReference type="InterPro" id="IPR017146">
    <property type="entry name" value="Lanti_2_LanM"/>
</dbReference>
<dbReference type="InterPro" id="IPR007822">
    <property type="entry name" value="LANC-like"/>
</dbReference>
<reference evidence="3 4" key="1">
    <citation type="submission" date="2019-07" db="EMBL/GenBank/DDBJ databases">
        <title>New species of Amycolatopsis and Streptomyces.</title>
        <authorList>
            <person name="Duangmal K."/>
            <person name="Teo W.F.A."/>
            <person name="Lipun K."/>
        </authorList>
    </citation>
    <scope>NUCLEOTIDE SEQUENCE [LARGE SCALE GENOMIC DNA]</scope>
    <source>
        <strain evidence="3 4">TISTR 2346</strain>
    </source>
</reference>
<dbReference type="SUPFAM" id="SSF158745">
    <property type="entry name" value="LanC-like"/>
    <property type="match status" value="1"/>
</dbReference>
<evidence type="ECO:0000259" key="2">
    <source>
        <dbReference type="Pfam" id="PF13575"/>
    </source>
</evidence>
<accession>A0A5N8W6M2</accession>